<sequence>MGRLIDSDDVKKLLIARYEGEEYIIEDIRKIPTAKTENKWVPVERDLPPCGEIVHVTVRRGYVEVGYYDDVREEWWKVDDEGLLDVIAWHPAPDPYKEAEG</sequence>
<organism evidence="1 2">
    <name type="scientific">[Clostridium] citroniae WAL-17108</name>
    <dbReference type="NCBI Taxonomy" id="742733"/>
    <lineage>
        <taxon>Bacteria</taxon>
        <taxon>Bacillati</taxon>
        <taxon>Bacillota</taxon>
        <taxon>Clostridia</taxon>
        <taxon>Lachnospirales</taxon>
        <taxon>Lachnospiraceae</taxon>
        <taxon>Enterocloster</taxon>
    </lineage>
</organism>
<dbReference type="Proteomes" id="UP000003763">
    <property type="component" value="Unassembled WGS sequence"/>
</dbReference>
<evidence type="ECO:0000313" key="2">
    <source>
        <dbReference type="Proteomes" id="UP000003763"/>
    </source>
</evidence>
<evidence type="ECO:0008006" key="3">
    <source>
        <dbReference type="Google" id="ProtNLM"/>
    </source>
</evidence>
<dbReference type="AlphaFoldDB" id="G5HGS2"/>
<accession>G5HGS2</accession>
<dbReference type="EMBL" id="ADLJ01000014">
    <property type="protein sequence ID" value="EHE99272.1"/>
    <property type="molecule type" value="Genomic_DNA"/>
</dbReference>
<gene>
    <name evidence="1" type="ORF">HMPREF9469_01841</name>
</gene>
<name>G5HGS2_9FIRM</name>
<reference evidence="1 2" key="1">
    <citation type="submission" date="2011-08" db="EMBL/GenBank/DDBJ databases">
        <title>The Genome Sequence of Clostridium citroniae WAL-17108.</title>
        <authorList>
            <consortium name="The Broad Institute Genome Sequencing Platform"/>
            <person name="Earl A."/>
            <person name="Ward D."/>
            <person name="Feldgarden M."/>
            <person name="Gevers D."/>
            <person name="Finegold S.M."/>
            <person name="Summanen P.H."/>
            <person name="Molitoris D.R."/>
            <person name="Vaisanen M.L."/>
            <person name="Daigneault M."/>
            <person name="Allen-Vercoe E."/>
            <person name="Young S.K."/>
            <person name="Zeng Q."/>
            <person name="Gargeya S."/>
            <person name="Fitzgerald M."/>
            <person name="Haas B."/>
            <person name="Abouelleil A."/>
            <person name="Alvarado L."/>
            <person name="Arachchi H.M."/>
            <person name="Berlin A."/>
            <person name="Brown A."/>
            <person name="Chapman S.B."/>
            <person name="Chen Z."/>
            <person name="Dunbar C."/>
            <person name="Freedman E."/>
            <person name="Gearin G."/>
            <person name="Gellesch M."/>
            <person name="Goldberg J."/>
            <person name="Griggs A."/>
            <person name="Gujja S."/>
            <person name="Heiman D."/>
            <person name="Howarth C."/>
            <person name="Larson L."/>
            <person name="Lui A."/>
            <person name="MacDonald P.J.P."/>
            <person name="Montmayeur A."/>
            <person name="Murphy C."/>
            <person name="Neiman D."/>
            <person name="Pearson M."/>
            <person name="Priest M."/>
            <person name="Roberts A."/>
            <person name="Saif S."/>
            <person name="Shea T."/>
            <person name="Shenoy N."/>
            <person name="Sisk P."/>
            <person name="Stolte C."/>
            <person name="Sykes S."/>
            <person name="Wortman J."/>
            <person name="Nusbaum C."/>
            <person name="Birren B."/>
        </authorList>
    </citation>
    <scope>NUCLEOTIDE SEQUENCE [LARGE SCALE GENOMIC DNA]</scope>
    <source>
        <strain evidence="1 2">WAL-17108</strain>
    </source>
</reference>
<dbReference type="HOGENOM" id="CLU_2286589_0_0_9"/>
<dbReference type="RefSeq" id="WP_007861231.1">
    <property type="nucleotide sequence ID" value="NZ_JH376420.1"/>
</dbReference>
<comment type="caution">
    <text evidence="1">The sequence shown here is derived from an EMBL/GenBank/DDBJ whole genome shotgun (WGS) entry which is preliminary data.</text>
</comment>
<protein>
    <recommendedName>
        <fullName evidence="3">DUF551 domain-containing protein</fullName>
    </recommendedName>
</protein>
<proteinExistence type="predicted"/>
<evidence type="ECO:0000313" key="1">
    <source>
        <dbReference type="EMBL" id="EHE99272.1"/>
    </source>
</evidence>
<dbReference type="PATRIC" id="fig|742733.3.peg.1905"/>